<feature type="compositionally biased region" description="Acidic residues" evidence="1">
    <location>
        <begin position="259"/>
        <end position="268"/>
    </location>
</feature>
<dbReference type="OrthoDB" id="6615478at2759"/>
<protein>
    <submittedName>
        <fullName evidence="3">Uncharacterized protein</fullName>
    </submittedName>
</protein>
<feature type="signal peptide" evidence="2">
    <location>
        <begin position="1"/>
        <end position="24"/>
    </location>
</feature>
<feature type="compositionally biased region" description="Polar residues" evidence="1">
    <location>
        <begin position="212"/>
        <end position="225"/>
    </location>
</feature>
<reference evidence="3" key="1">
    <citation type="submission" date="2018-04" db="EMBL/GenBank/DDBJ databases">
        <title>Transcriptome assembly of Sipha flava.</title>
        <authorList>
            <person name="Scully E.D."/>
            <person name="Geib S.M."/>
            <person name="Palmer N.A."/>
            <person name="Koch K."/>
            <person name="Bradshaw J."/>
            <person name="Heng-Moss T."/>
            <person name="Sarath G."/>
        </authorList>
    </citation>
    <scope>NUCLEOTIDE SEQUENCE</scope>
</reference>
<feature type="compositionally biased region" description="Polar residues" evidence="1">
    <location>
        <begin position="193"/>
        <end position="205"/>
    </location>
</feature>
<feature type="region of interest" description="Disordered" evidence="1">
    <location>
        <begin position="193"/>
        <end position="274"/>
    </location>
</feature>
<feature type="chain" id="PRO_5015515210" evidence="2">
    <location>
        <begin position="25"/>
        <end position="274"/>
    </location>
</feature>
<dbReference type="EMBL" id="GGMS01010712">
    <property type="protein sequence ID" value="MBY79915.1"/>
    <property type="molecule type" value="Transcribed_RNA"/>
</dbReference>
<feature type="compositionally biased region" description="Basic and acidic residues" evidence="1">
    <location>
        <begin position="226"/>
        <end position="254"/>
    </location>
</feature>
<gene>
    <name evidence="3" type="ORF">g.61779</name>
</gene>
<name>A0A2S2QQA2_9HEMI</name>
<proteinExistence type="predicted"/>
<sequence length="274" mass="31757">MNQAIQSFVLKTICFILIINVTLCRSCYNLGCAARCYYSNKGFGYGYCEESNCMCSLPTIYLFNGIERNLNGDSIDSWKYNNHNKNSITTSKSFNDDKSKMFSTYTSNENKRNKIWEEIETKITKQYSFIKKDDLQNLKSKIISNQSALDYFNIHLKNPLKDALKLMEKKEPDTSKECDELLKLLLKYKKTTVSKPQTTRSSQNLPLKGKKSTTSNSKHSATQSIKPEKDNDLKEKTNSKRSVVEEEEEKKQEIYYEVETVEYSDESEEIPKED</sequence>
<evidence type="ECO:0000313" key="3">
    <source>
        <dbReference type="EMBL" id="MBY79915.1"/>
    </source>
</evidence>
<evidence type="ECO:0000256" key="1">
    <source>
        <dbReference type="SAM" id="MobiDB-lite"/>
    </source>
</evidence>
<keyword evidence="2" id="KW-0732">Signal</keyword>
<dbReference type="AlphaFoldDB" id="A0A2S2QQA2"/>
<evidence type="ECO:0000256" key="2">
    <source>
        <dbReference type="SAM" id="SignalP"/>
    </source>
</evidence>
<organism evidence="3">
    <name type="scientific">Sipha flava</name>
    <name type="common">yellow sugarcane aphid</name>
    <dbReference type="NCBI Taxonomy" id="143950"/>
    <lineage>
        <taxon>Eukaryota</taxon>
        <taxon>Metazoa</taxon>
        <taxon>Ecdysozoa</taxon>
        <taxon>Arthropoda</taxon>
        <taxon>Hexapoda</taxon>
        <taxon>Insecta</taxon>
        <taxon>Pterygota</taxon>
        <taxon>Neoptera</taxon>
        <taxon>Paraneoptera</taxon>
        <taxon>Hemiptera</taxon>
        <taxon>Sternorrhyncha</taxon>
        <taxon>Aphidomorpha</taxon>
        <taxon>Aphidoidea</taxon>
        <taxon>Aphididae</taxon>
        <taxon>Sipha</taxon>
    </lineage>
</organism>
<accession>A0A2S2QQA2</accession>